<protein>
    <recommendedName>
        <fullName evidence="2">EGF-like domain-containing protein</fullName>
    </recommendedName>
</protein>
<proteinExistence type="predicted"/>
<dbReference type="Proteomes" id="UP000002899">
    <property type="component" value="Chromosome III"/>
</dbReference>
<evidence type="ECO:0000313" key="4">
    <source>
        <dbReference type="Proteomes" id="UP000002899"/>
    </source>
</evidence>
<feature type="disulfide bond" evidence="1">
    <location>
        <begin position="41"/>
        <end position="58"/>
    </location>
</feature>
<keyword evidence="1" id="KW-1015">Disulfide bond</keyword>
<dbReference type="GeneID" id="24424772"/>
<dbReference type="KEGG" id="bmic:BMR1_03g00690"/>
<evidence type="ECO:0000313" key="3">
    <source>
        <dbReference type="EMBL" id="CTQ40738.1"/>
    </source>
</evidence>
<reference evidence="3 4" key="3">
    <citation type="journal article" date="2016" name="Sci. Rep.">
        <title>Genome-wide diversity and gene expression profiling of Babesia microti isolates identify polymorphic genes that mediate host-pathogen interactions.</title>
        <authorList>
            <person name="Silva J.C."/>
            <person name="Cornillot E."/>
            <person name="McCracken C."/>
            <person name="Usmani-Brown S."/>
            <person name="Dwivedi A."/>
            <person name="Ifeonu O.O."/>
            <person name="Crabtree J."/>
            <person name="Gotia H.T."/>
            <person name="Virji A.Z."/>
            <person name="Reynes C."/>
            <person name="Colinge J."/>
            <person name="Kumar V."/>
            <person name="Lawres L."/>
            <person name="Pazzi J.E."/>
            <person name="Pablo J.V."/>
            <person name="Hung C."/>
            <person name="Brancato J."/>
            <person name="Kumari P."/>
            <person name="Orvis J."/>
            <person name="Tretina K."/>
            <person name="Chibucos M."/>
            <person name="Ott S."/>
            <person name="Sadzewicz L."/>
            <person name="Sengamalay N."/>
            <person name="Shetty A.C."/>
            <person name="Su Q."/>
            <person name="Tallon L."/>
            <person name="Fraser C.M."/>
            <person name="Frutos R."/>
            <person name="Molina D.M."/>
            <person name="Krause P.J."/>
            <person name="Ben Mamoun C."/>
        </authorList>
    </citation>
    <scope>NUCLEOTIDE SEQUENCE [LARGE SCALE GENOMIC DNA]</scope>
    <source>
        <strain evidence="3 4">RI</strain>
    </source>
</reference>
<organism evidence="3 4">
    <name type="scientific">Babesia microti (strain RI)</name>
    <dbReference type="NCBI Taxonomy" id="1133968"/>
    <lineage>
        <taxon>Eukaryota</taxon>
        <taxon>Sar</taxon>
        <taxon>Alveolata</taxon>
        <taxon>Apicomplexa</taxon>
        <taxon>Aconoidasida</taxon>
        <taxon>Piroplasmida</taxon>
        <taxon>Babesiidae</taxon>
        <taxon>Babesia</taxon>
    </lineage>
</organism>
<feature type="domain" description="EGF-like" evidence="2">
    <location>
        <begin position="33"/>
        <end position="71"/>
    </location>
</feature>
<dbReference type="RefSeq" id="XP_012648749.1">
    <property type="nucleotide sequence ID" value="XM_012793295.1"/>
</dbReference>
<reference evidence="3 4" key="2">
    <citation type="journal article" date="2013" name="PLoS ONE">
        <title>Whole genome mapping and re-organization of the nuclear and mitochondrial genomes of Babesia microti isolates.</title>
        <authorList>
            <person name="Cornillot E."/>
            <person name="Dassouli A."/>
            <person name="Garg A."/>
            <person name="Pachikara N."/>
            <person name="Randazzo S."/>
            <person name="Depoix D."/>
            <person name="Carcy B."/>
            <person name="Delbecq S."/>
            <person name="Frutos R."/>
            <person name="Silva J.C."/>
            <person name="Sutton R."/>
            <person name="Krause P.J."/>
            <person name="Mamoun C.B."/>
        </authorList>
    </citation>
    <scope>NUCLEOTIDE SEQUENCE [LARGE SCALE GENOMIC DNA]</scope>
    <source>
        <strain evidence="3 4">RI</strain>
    </source>
</reference>
<keyword evidence="1" id="KW-0245">EGF-like domain</keyword>
<evidence type="ECO:0000256" key="1">
    <source>
        <dbReference type="PROSITE-ProRule" id="PRU00076"/>
    </source>
</evidence>
<comment type="caution">
    <text evidence="1">Lacks conserved residue(s) required for the propagation of feature annotation.</text>
</comment>
<keyword evidence="4" id="KW-1185">Reference proteome</keyword>
<dbReference type="InterPro" id="IPR000742">
    <property type="entry name" value="EGF"/>
</dbReference>
<evidence type="ECO:0000259" key="2">
    <source>
        <dbReference type="PROSITE" id="PS50026"/>
    </source>
</evidence>
<dbReference type="VEuPathDB" id="PiroplasmaDB:BMR1_03g00690"/>
<sequence>MEVERILFKSTIFLMFIRYTNAILFDTYLQVVSENDCNPKCLQGHTCILNRKTNKKSCTCPPNHYYDENFGCQMVITCPLCRHANPWGTTHTVPNTALPGQHKSGYQYSICKDGHTKDEMRTFCRRYNACERGAKICPEHSTCIIDNKGHAVCNLDNGYRWHDNTKKGAVRIEYCGGHNKNKCIPPATCQEVNNANSNTLTVCSCPSEMYLTRNKRQCSKQQQFSDNKVYSISVKNRTEKFPENFKVFLDGCFDVQLDGKEGVVIYKSSDTVSSIKSIVNIPTDLKSIHFEMKFKTLNIFVENGNDMHPIFSIKFDHSDCKFIESIEGLEIGDDILRTESNMRDLHPTL</sequence>
<accession>A0A0K3AQ24</accession>
<dbReference type="AlphaFoldDB" id="A0A0K3AQ24"/>
<gene>
    <name evidence="3" type="ORF">BMR1_03g00690</name>
</gene>
<reference evidence="3 4" key="1">
    <citation type="journal article" date="2012" name="Nucleic Acids Res.">
        <title>Sequencing of the smallest Apicomplexan genome from the human pathogen Babesia microti.</title>
        <authorList>
            <person name="Cornillot E."/>
            <person name="Hadj-Kaddour K."/>
            <person name="Dassouli A."/>
            <person name="Noel B."/>
            <person name="Ranwez V."/>
            <person name="Vacherie B."/>
            <person name="Augagneur Y."/>
            <person name="Bres V."/>
            <person name="Duclos A."/>
            <person name="Randazzo S."/>
            <person name="Carcy B."/>
            <person name="Debierre-Grockiego F."/>
            <person name="Delbecq S."/>
            <person name="Moubri-Menage K."/>
            <person name="Shams-Eldin H."/>
            <person name="Usmani-Brown S."/>
            <person name="Bringaud F."/>
            <person name="Wincker P."/>
            <person name="Vivares C.P."/>
            <person name="Schwarz R.T."/>
            <person name="Schetters T.P."/>
            <person name="Krause P.J."/>
            <person name="Gorenflot A."/>
            <person name="Berry V."/>
            <person name="Barbe V."/>
            <person name="Ben Mamoun C."/>
        </authorList>
    </citation>
    <scope>NUCLEOTIDE SEQUENCE [LARGE SCALE GENOMIC DNA]</scope>
    <source>
        <strain evidence="3 4">RI</strain>
    </source>
</reference>
<name>A0A0K3AQ24_BABMR</name>
<dbReference type="PROSITE" id="PS50026">
    <property type="entry name" value="EGF_3"/>
    <property type="match status" value="1"/>
</dbReference>
<dbReference type="EMBL" id="LN871598">
    <property type="protein sequence ID" value="CTQ40738.1"/>
    <property type="molecule type" value="Genomic_DNA"/>
</dbReference>
<feature type="disulfide bond" evidence="1">
    <location>
        <begin position="37"/>
        <end position="47"/>
    </location>
</feature>